<feature type="repeat" description="ANK" evidence="2">
    <location>
        <begin position="784"/>
        <end position="816"/>
    </location>
</feature>
<dbReference type="Pfam" id="PF22939">
    <property type="entry name" value="WHD_GPIID"/>
    <property type="match status" value="1"/>
</dbReference>
<dbReference type="SUPFAM" id="SSF48403">
    <property type="entry name" value="Ankyrin repeat"/>
    <property type="match status" value="1"/>
</dbReference>
<feature type="domain" description="Nephrocystin 3-like N-terminal" evidence="4">
    <location>
        <begin position="335"/>
        <end position="375"/>
    </location>
</feature>
<dbReference type="EMBL" id="JBFTWV010000049">
    <property type="protein sequence ID" value="KAL2794080.1"/>
    <property type="molecule type" value="Genomic_DNA"/>
</dbReference>
<evidence type="ECO:0008006" key="7">
    <source>
        <dbReference type="Google" id="ProtNLM"/>
    </source>
</evidence>
<dbReference type="PROSITE" id="PS50297">
    <property type="entry name" value="ANK_REP_REGION"/>
    <property type="match status" value="2"/>
</dbReference>
<reference evidence="5 6" key="1">
    <citation type="submission" date="2024-07" db="EMBL/GenBank/DDBJ databases">
        <title>Section-level genome sequencing and comparative genomics of Aspergillus sections Usti and Cavernicolus.</title>
        <authorList>
            <consortium name="Lawrence Berkeley National Laboratory"/>
            <person name="Nybo J.L."/>
            <person name="Vesth T.C."/>
            <person name="Theobald S."/>
            <person name="Frisvad J.C."/>
            <person name="Larsen T.O."/>
            <person name="Kjaerboelling I."/>
            <person name="Rothschild-Mancinelli K."/>
            <person name="Lyhne E.K."/>
            <person name="Kogle M.E."/>
            <person name="Barry K."/>
            <person name="Clum A."/>
            <person name="Na H."/>
            <person name="Ledsgaard L."/>
            <person name="Lin J."/>
            <person name="Lipzen A."/>
            <person name="Kuo A."/>
            <person name="Riley R."/>
            <person name="Mondo S."/>
            <person name="Labutti K."/>
            <person name="Haridas S."/>
            <person name="Pangalinan J."/>
            <person name="Salamov A.A."/>
            <person name="Simmons B.A."/>
            <person name="Magnuson J.K."/>
            <person name="Chen J."/>
            <person name="Drula E."/>
            <person name="Henrissat B."/>
            <person name="Wiebenga A."/>
            <person name="Lubbers R.J."/>
            <person name="Gomes A.C."/>
            <person name="Makela M.R."/>
            <person name="Stajich J."/>
            <person name="Grigoriev I.V."/>
            <person name="Mortensen U.H."/>
            <person name="De Vries R.P."/>
            <person name="Baker S.E."/>
            <person name="Andersen M.R."/>
        </authorList>
    </citation>
    <scope>NUCLEOTIDE SEQUENCE [LARGE SCALE GENOMIC DNA]</scope>
    <source>
        <strain evidence="5 6">CBS 209.92</strain>
    </source>
</reference>
<comment type="caution">
    <text evidence="5">The sequence shown here is derived from an EMBL/GenBank/DDBJ whole genome shotgun (WGS) entry which is preliminary data.</text>
</comment>
<evidence type="ECO:0000259" key="3">
    <source>
        <dbReference type="Pfam" id="PF22939"/>
    </source>
</evidence>
<evidence type="ECO:0000313" key="5">
    <source>
        <dbReference type="EMBL" id="KAL2794080.1"/>
    </source>
</evidence>
<dbReference type="InterPro" id="IPR056884">
    <property type="entry name" value="NPHP3-like_N"/>
</dbReference>
<dbReference type="Pfam" id="PF12796">
    <property type="entry name" value="Ank_2"/>
    <property type="match status" value="2"/>
</dbReference>
<dbReference type="SUPFAM" id="SSF53167">
    <property type="entry name" value="Purine and uridine phosphorylases"/>
    <property type="match status" value="1"/>
</dbReference>
<accession>A0ABR4G4Y3</accession>
<dbReference type="PROSITE" id="PS50088">
    <property type="entry name" value="ANK_REPEAT"/>
    <property type="match status" value="2"/>
</dbReference>
<sequence>MAGHNLRREDFVVGWVSALPIELAAARKMLDEEYDYNYDDSTYTLGRMGEHNVVIACFPAGQLGISTGATAAADLRSKFPALEICLMVGIGGGVPSPENDVRLGDVVISKPEGTFGGVVQYDLGKTVSGGHQMRTGFLNAPPAAILKTVARFQSNHALGEDNMSTYLSQLDCTQFDRRKAGPDVLFQSSFRHRQGLTCAECPQDKTVSRPPRTGSTVAIHYGTIASGNQVMKDAITRDRLSSELGGVLCFEMEAAGLMNNMPCLVIRGISDYSDSHKNSSWQPYAAATAAACAKEILRLHPTNSGLKQRKEILDWIAPPEQEQRHSFVTGSRIQGTGRWLLEHSKYTEWRDDLTNSNVLWCYGMEGSGKTVLIQLLDHITHLPKPLVEAFNRLGGSECSLSATVLEKIVLEVMQASSQIYVLIDALDECVDSGRRKAIISFLEQAARSPHVRLLLTSRPHVQEIRSTFDRSYQILVRASEADIRAYVSQEISRARVTDIVDTSFVHRIMDTIIHQAEGMFLLSVLRTKTVLREPTAGDMEDSLNSLAKDLPEIFRETVSRIQQLPENQKRLGMMTLMLLSHVKRPIVVQELTDFLSVQLGQTTVRLRHRPLPRVVLECCMGLVSIEPTTETVRLSHYAVSEYLVENSNRLFADAEASISVLCLTYLLLDPFTKGPRTEEEEIDDLLEYCPFLSYAAARWGDHVRQCERSPIVLRLAVQFLSNQQATACSVQIMQYDRNYQEIYWTPKECYSANALHIASEFGLENLVLTLLAQNSFKLDATTTIGTTAITKAASSGHVSVVRALLQKGANPYLENWYGNALHCAAEAGHCNTIRELVSCGMDPNYRSAKGRLPVDCALDRDNAEAFETLIALGAKLDITNGEDRHVLIEAVHADCINIVDLILNRGWVDVNCCSDDGATAAHIAAAHDNTVILAKLIKAGANINAGTDTGLTPLDYALRYKRDGAARLLQAYGATSFMPRFRYPN</sequence>
<feature type="domain" description="GPI inositol-deacylase winged helix" evidence="3">
    <location>
        <begin position="568"/>
        <end position="647"/>
    </location>
</feature>
<evidence type="ECO:0000256" key="2">
    <source>
        <dbReference type="PROSITE-ProRule" id="PRU00023"/>
    </source>
</evidence>
<dbReference type="PANTHER" id="PTHR46082:SF11">
    <property type="entry name" value="AAA+ ATPASE DOMAIN-CONTAINING PROTEIN-RELATED"/>
    <property type="match status" value="1"/>
</dbReference>
<organism evidence="5 6">
    <name type="scientific">Aspergillus keveii</name>
    <dbReference type="NCBI Taxonomy" id="714993"/>
    <lineage>
        <taxon>Eukaryota</taxon>
        <taxon>Fungi</taxon>
        <taxon>Dikarya</taxon>
        <taxon>Ascomycota</taxon>
        <taxon>Pezizomycotina</taxon>
        <taxon>Eurotiomycetes</taxon>
        <taxon>Eurotiomycetidae</taxon>
        <taxon>Eurotiales</taxon>
        <taxon>Aspergillaceae</taxon>
        <taxon>Aspergillus</taxon>
        <taxon>Aspergillus subgen. Nidulantes</taxon>
    </lineage>
</organism>
<dbReference type="InterPro" id="IPR053137">
    <property type="entry name" value="NLR-like"/>
</dbReference>
<dbReference type="Gene3D" id="3.40.50.1580">
    <property type="entry name" value="Nucleoside phosphorylase domain"/>
    <property type="match status" value="1"/>
</dbReference>
<evidence type="ECO:0000256" key="1">
    <source>
        <dbReference type="ARBA" id="ARBA00022737"/>
    </source>
</evidence>
<evidence type="ECO:0000313" key="6">
    <source>
        <dbReference type="Proteomes" id="UP001610563"/>
    </source>
</evidence>
<dbReference type="InterPro" id="IPR027417">
    <property type="entry name" value="P-loop_NTPase"/>
</dbReference>
<dbReference type="Gene3D" id="3.40.50.300">
    <property type="entry name" value="P-loop containing nucleotide triphosphate hydrolases"/>
    <property type="match status" value="1"/>
</dbReference>
<dbReference type="InterPro" id="IPR035994">
    <property type="entry name" value="Nucleoside_phosphorylase_sf"/>
</dbReference>
<dbReference type="PANTHER" id="PTHR46082">
    <property type="entry name" value="ATP/GTP-BINDING PROTEIN-RELATED"/>
    <property type="match status" value="1"/>
</dbReference>
<dbReference type="SUPFAM" id="SSF52540">
    <property type="entry name" value="P-loop containing nucleoside triphosphate hydrolases"/>
    <property type="match status" value="1"/>
</dbReference>
<gene>
    <name evidence="5" type="ORF">BJX66DRAFT_351358</name>
</gene>
<dbReference type="Pfam" id="PF24883">
    <property type="entry name" value="NPHP3_N"/>
    <property type="match status" value="1"/>
</dbReference>
<keyword evidence="6" id="KW-1185">Reference proteome</keyword>
<dbReference type="Gene3D" id="1.25.40.20">
    <property type="entry name" value="Ankyrin repeat-containing domain"/>
    <property type="match status" value="2"/>
</dbReference>
<feature type="repeat" description="ANK" evidence="2">
    <location>
        <begin position="916"/>
        <end position="948"/>
    </location>
</feature>
<dbReference type="InterPro" id="IPR002110">
    <property type="entry name" value="Ankyrin_rpt"/>
</dbReference>
<name>A0ABR4G4Y3_9EURO</name>
<dbReference type="InterPro" id="IPR036770">
    <property type="entry name" value="Ankyrin_rpt-contain_sf"/>
</dbReference>
<proteinExistence type="predicted"/>
<evidence type="ECO:0000259" key="4">
    <source>
        <dbReference type="Pfam" id="PF24883"/>
    </source>
</evidence>
<dbReference type="SMART" id="SM00248">
    <property type="entry name" value="ANK"/>
    <property type="match status" value="7"/>
</dbReference>
<dbReference type="Proteomes" id="UP001610563">
    <property type="component" value="Unassembled WGS sequence"/>
</dbReference>
<dbReference type="Pfam" id="PF00023">
    <property type="entry name" value="Ank"/>
    <property type="match status" value="1"/>
</dbReference>
<dbReference type="InterPro" id="IPR054471">
    <property type="entry name" value="GPIID_WHD"/>
</dbReference>
<keyword evidence="2" id="KW-0040">ANK repeat</keyword>
<keyword evidence="1" id="KW-0677">Repeat</keyword>
<protein>
    <recommendedName>
        <fullName evidence="7">Nucleoside phosphorylase domain-containing protein</fullName>
    </recommendedName>
</protein>